<protein>
    <submittedName>
        <fullName evidence="1">Uncharacterized protein</fullName>
    </submittedName>
</protein>
<sequence>MATADDQMVRDLEREIEAYVALYPHAADSADGIRSWWLDARREDASDEQVQRALAELERRGVLSRTELPDGHVIYRAANG</sequence>
<accession>A0ACC6U856</accession>
<evidence type="ECO:0000313" key="1">
    <source>
        <dbReference type="EMBL" id="MEX3935890.1"/>
    </source>
</evidence>
<comment type="caution">
    <text evidence="1">The sequence shown here is derived from an EMBL/GenBank/DDBJ whole genome shotgun (WGS) entry which is preliminary data.</text>
</comment>
<dbReference type="EMBL" id="JBFRCH010000024">
    <property type="protein sequence ID" value="MEX3935890.1"/>
    <property type="molecule type" value="Genomic_DNA"/>
</dbReference>
<evidence type="ECO:0000313" key="2">
    <source>
        <dbReference type="Proteomes" id="UP001558850"/>
    </source>
</evidence>
<organism evidence="1 2">
    <name type="scientific">Paraburkholderia phymatum</name>
    <dbReference type="NCBI Taxonomy" id="148447"/>
    <lineage>
        <taxon>Bacteria</taxon>
        <taxon>Pseudomonadati</taxon>
        <taxon>Pseudomonadota</taxon>
        <taxon>Betaproteobacteria</taxon>
        <taxon>Burkholderiales</taxon>
        <taxon>Burkholderiaceae</taxon>
        <taxon>Paraburkholderia</taxon>
    </lineage>
</organism>
<proteinExistence type="predicted"/>
<reference evidence="1" key="1">
    <citation type="submission" date="2024-07" db="EMBL/GenBank/DDBJ databases">
        <title>A survey of Mimosa microsymbionts across Brazilian biomes reveals a high diversity of Paraburkholderia nodulating endemic species, but also that Cupriavidus is common as a symbiont of widespread species.</title>
        <authorList>
            <person name="Rouws L."/>
            <person name="Barauna A."/>
            <person name="Beukes C."/>
            <person name="Rouws J.R.C."/>
            <person name="De Faria S.M."/>
            <person name="Gross E."/>
            <person name="Bueno Dos Reis Junior F."/>
            <person name="Simon M.F."/>
            <person name="Maluk M."/>
            <person name="Odee D.W."/>
            <person name="Kenicer G."/>
            <person name="Young J.P.W."/>
            <person name="Reis V.M."/>
            <person name="Zilli J."/>
            <person name="James E.K."/>
        </authorList>
    </citation>
    <scope>NUCLEOTIDE SEQUENCE</scope>
    <source>
        <strain evidence="1">EG181B</strain>
    </source>
</reference>
<name>A0ACC6U856_9BURK</name>
<dbReference type="Proteomes" id="UP001558850">
    <property type="component" value="Unassembled WGS sequence"/>
</dbReference>
<gene>
    <name evidence="1" type="ORF">AB4Y32_29550</name>
</gene>
<keyword evidence="2" id="KW-1185">Reference proteome</keyword>